<dbReference type="Pfam" id="PF02949">
    <property type="entry name" value="7tm_6"/>
    <property type="match status" value="1"/>
</dbReference>
<dbReference type="EMBL" id="CAACVG010007019">
    <property type="protein sequence ID" value="VEN43258.1"/>
    <property type="molecule type" value="Genomic_DNA"/>
</dbReference>
<keyword evidence="7" id="KW-0675">Receptor</keyword>
<organism evidence="10 11">
    <name type="scientific">Callosobruchus maculatus</name>
    <name type="common">Southern cowpea weevil</name>
    <name type="synonym">Pulse bruchid</name>
    <dbReference type="NCBI Taxonomy" id="64391"/>
    <lineage>
        <taxon>Eukaryota</taxon>
        <taxon>Metazoa</taxon>
        <taxon>Ecdysozoa</taxon>
        <taxon>Arthropoda</taxon>
        <taxon>Hexapoda</taxon>
        <taxon>Insecta</taxon>
        <taxon>Pterygota</taxon>
        <taxon>Neoptera</taxon>
        <taxon>Endopterygota</taxon>
        <taxon>Coleoptera</taxon>
        <taxon>Polyphaga</taxon>
        <taxon>Cucujiformia</taxon>
        <taxon>Chrysomeloidea</taxon>
        <taxon>Chrysomelidae</taxon>
        <taxon>Bruchinae</taxon>
        <taxon>Bruchini</taxon>
        <taxon>Callosobruchus</taxon>
    </lineage>
</organism>
<protein>
    <recommendedName>
        <fullName evidence="12">Odorant receptor</fullName>
    </recommendedName>
</protein>
<dbReference type="GO" id="GO:0004984">
    <property type="term" value="F:olfactory receptor activity"/>
    <property type="evidence" value="ECO:0007669"/>
    <property type="project" value="InterPro"/>
</dbReference>
<keyword evidence="8" id="KW-0807">Transducer</keyword>
<evidence type="ECO:0000256" key="3">
    <source>
        <dbReference type="ARBA" id="ARBA00022692"/>
    </source>
</evidence>
<gene>
    <name evidence="10" type="ORF">CALMAC_LOCUS6452</name>
</gene>
<feature type="transmembrane region" description="Helical" evidence="9">
    <location>
        <begin position="131"/>
        <end position="150"/>
    </location>
</feature>
<keyword evidence="3 9" id="KW-0812">Transmembrane</keyword>
<sequence>MNPLRSHLMGYERISTGILIIILTNSNFSQVRLDISALYMVSYVRRQAYIIKEILKKTKTVQQKYTSKTYDDTNQRRTREFLILAIKNHQALVRATSSLTDEMGTIIYVLFMVSILFFAVMFCLALQKMTFISFIPVLTLNLYLLFYTSVGQSWVDETQEIFTTACFTPWRFFNKSNISLLLVLMENTRNGQRIKKANLSLDRRGFTSQFNIVASTGLTLYQAFQRAGQY</sequence>
<proteinExistence type="predicted"/>
<keyword evidence="4" id="KW-0552">Olfaction</keyword>
<keyword evidence="2" id="KW-0716">Sensory transduction</keyword>
<keyword evidence="5 9" id="KW-1133">Transmembrane helix</keyword>
<evidence type="ECO:0000256" key="9">
    <source>
        <dbReference type="SAM" id="Phobius"/>
    </source>
</evidence>
<evidence type="ECO:0008006" key="12">
    <source>
        <dbReference type="Google" id="ProtNLM"/>
    </source>
</evidence>
<evidence type="ECO:0000256" key="1">
    <source>
        <dbReference type="ARBA" id="ARBA00004141"/>
    </source>
</evidence>
<dbReference type="OrthoDB" id="6719575at2759"/>
<evidence type="ECO:0000313" key="10">
    <source>
        <dbReference type="EMBL" id="VEN43258.1"/>
    </source>
</evidence>
<evidence type="ECO:0000256" key="6">
    <source>
        <dbReference type="ARBA" id="ARBA00023136"/>
    </source>
</evidence>
<dbReference type="GO" id="GO:0005549">
    <property type="term" value="F:odorant binding"/>
    <property type="evidence" value="ECO:0007669"/>
    <property type="project" value="InterPro"/>
</dbReference>
<reference evidence="10 11" key="1">
    <citation type="submission" date="2019-01" db="EMBL/GenBank/DDBJ databases">
        <authorList>
            <person name="Sayadi A."/>
        </authorList>
    </citation>
    <scope>NUCLEOTIDE SEQUENCE [LARGE SCALE GENOMIC DNA]</scope>
</reference>
<dbReference type="GO" id="GO:0016020">
    <property type="term" value="C:membrane"/>
    <property type="evidence" value="ECO:0007669"/>
    <property type="project" value="UniProtKB-SubCell"/>
</dbReference>
<dbReference type="AlphaFoldDB" id="A0A653C5T8"/>
<dbReference type="GO" id="GO:0007165">
    <property type="term" value="P:signal transduction"/>
    <property type="evidence" value="ECO:0007669"/>
    <property type="project" value="UniProtKB-KW"/>
</dbReference>
<dbReference type="Proteomes" id="UP000410492">
    <property type="component" value="Unassembled WGS sequence"/>
</dbReference>
<dbReference type="InterPro" id="IPR004117">
    <property type="entry name" value="7tm6_olfct_rcpt"/>
</dbReference>
<keyword evidence="6 9" id="KW-0472">Membrane</keyword>
<accession>A0A653C5T8</accession>
<keyword evidence="11" id="KW-1185">Reference proteome</keyword>
<feature type="transmembrane region" description="Helical" evidence="9">
    <location>
        <begin position="106"/>
        <end position="124"/>
    </location>
</feature>
<name>A0A653C5T8_CALMS</name>
<evidence type="ECO:0000313" key="11">
    <source>
        <dbReference type="Proteomes" id="UP000410492"/>
    </source>
</evidence>
<evidence type="ECO:0000256" key="2">
    <source>
        <dbReference type="ARBA" id="ARBA00022606"/>
    </source>
</evidence>
<comment type="subcellular location">
    <subcellularLocation>
        <location evidence="1">Membrane</location>
        <topology evidence="1">Multi-pass membrane protein</topology>
    </subcellularLocation>
</comment>
<evidence type="ECO:0000256" key="5">
    <source>
        <dbReference type="ARBA" id="ARBA00022989"/>
    </source>
</evidence>
<evidence type="ECO:0000256" key="7">
    <source>
        <dbReference type="ARBA" id="ARBA00023170"/>
    </source>
</evidence>
<evidence type="ECO:0000256" key="8">
    <source>
        <dbReference type="ARBA" id="ARBA00023224"/>
    </source>
</evidence>
<evidence type="ECO:0000256" key="4">
    <source>
        <dbReference type="ARBA" id="ARBA00022725"/>
    </source>
</evidence>